<sequence>MPKKNTNSGSEYNLLSTIDHIRFWEKGEMAYSALKKINEHKANNEMEKAKIMLADWIF</sequence>
<evidence type="ECO:0000313" key="2">
    <source>
        <dbReference type="Proteomes" id="UP000030392"/>
    </source>
</evidence>
<gene>
    <name evidence="1" type="ORF">EV03_1929</name>
</gene>
<accession>A0A0A2C4M1</accession>
<dbReference type="RefSeq" id="WP_193743164.1">
    <property type="nucleotide sequence ID" value="NZ_CP138967.1"/>
</dbReference>
<organism evidence="1 2">
    <name type="scientific">Prochlorococcus marinus str. PAC1</name>
    <dbReference type="NCBI Taxonomy" id="59924"/>
    <lineage>
        <taxon>Bacteria</taxon>
        <taxon>Bacillati</taxon>
        <taxon>Cyanobacteriota</taxon>
        <taxon>Cyanophyceae</taxon>
        <taxon>Synechococcales</taxon>
        <taxon>Prochlorococcaceae</taxon>
        <taxon>Prochlorococcus</taxon>
    </lineage>
</organism>
<proteinExistence type="predicted"/>
<name>A0A0A2C4M1_PROMR</name>
<protein>
    <submittedName>
        <fullName evidence="1">Uncharacterized protein</fullName>
    </submittedName>
</protein>
<reference evidence="2" key="1">
    <citation type="journal article" date="2014" name="Sci. Data">
        <title>Genomes of diverse isolates of the marine cyanobacterium Prochlorococcus.</title>
        <authorList>
            <person name="Biller S."/>
            <person name="Berube P."/>
            <person name="Thompson J."/>
            <person name="Kelly L."/>
            <person name="Roggensack S."/>
            <person name="Awad L."/>
            <person name="Roache-Johnson K."/>
            <person name="Ding H."/>
            <person name="Giovannoni S.J."/>
            <person name="Moore L.R."/>
            <person name="Chisholm S.W."/>
        </authorList>
    </citation>
    <scope>NUCLEOTIDE SEQUENCE [LARGE SCALE GENOMIC DNA]</scope>
    <source>
        <strain evidence="2">PAC1</strain>
    </source>
</reference>
<evidence type="ECO:0000313" key="1">
    <source>
        <dbReference type="EMBL" id="KGG19544.1"/>
    </source>
</evidence>
<dbReference type="AlphaFoldDB" id="A0A0A2C4M1"/>
<dbReference type="EMBL" id="JNAX01000015">
    <property type="protein sequence ID" value="KGG19544.1"/>
    <property type="molecule type" value="Genomic_DNA"/>
</dbReference>
<comment type="caution">
    <text evidence="1">The sequence shown here is derived from an EMBL/GenBank/DDBJ whole genome shotgun (WGS) entry which is preliminary data.</text>
</comment>
<dbReference type="Proteomes" id="UP000030392">
    <property type="component" value="Unassembled WGS sequence"/>
</dbReference>